<evidence type="ECO:0000313" key="3">
    <source>
        <dbReference type="Proteomes" id="UP001597033"/>
    </source>
</evidence>
<evidence type="ECO:0000256" key="1">
    <source>
        <dbReference type="SAM" id="SignalP"/>
    </source>
</evidence>
<feature type="signal peptide" evidence="1">
    <location>
        <begin position="1"/>
        <end position="21"/>
    </location>
</feature>
<keyword evidence="3" id="KW-1185">Reference proteome</keyword>
<sequence>MNIKRLCTAALLAGAAFAANAADNTPIADCVDLGANQEIVRSGGAQSMLLRDGDTHYLVGFRGDCSSLATASRIEISTDGTANRLCPKGTKVKTNRATCSVGKVEAIDAEQFAAGKKRTSR</sequence>
<evidence type="ECO:0000313" key="2">
    <source>
        <dbReference type="EMBL" id="MFD1042054.1"/>
    </source>
</evidence>
<proteinExistence type="predicted"/>
<comment type="caution">
    <text evidence="2">The sequence shown here is derived from an EMBL/GenBank/DDBJ whole genome shotgun (WGS) entry which is preliminary data.</text>
</comment>
<organism evidence="2 3">
    <name type="scientific">Pseudoxanthomonas kaohsiungensis</name>
    <dbReference type="NCBI Taxonomy" id="283923"/>
    <lineage>
        <taxon>Bacteria</taxon>
        <taxon>Pseudomonadati</taxon>
        <taxon>Pseudomonadota</taxon>
        <taxon>Gammaproteobacteria</taxon>
        <taxon>Lysobacterales</taxon>
        <taxon>Lysobacteraceae</taxon>
        <taxon>Pseudoxanthomonas</taxon>
    </lineage>
</organism>
<gene>
    <name evidence="2" type="ORF">ACFQ2N_06820</name>
</gene>
<keyword evidence="1" id="KW-0732">Signal</keyword>
<dbReference type="RefSeq" id="WP_162375378.1">
    <property type="nucleotide sequence ID" value="NZ_JBHTKN010000003.1"/>
</dbReference>
<protein>
    <submittedName>
        <fullName evidence="2">Uncharacterized protein</fullName>
    </submittedName>
</protein>
<reference evidence="3" key="1">
    <citation type="journal article" date="2019" name="Int. J. Syst. Evol. Microbiol.">
        <title>The Global Catalogue of Microorganisms (GCM) 10K type strain sequencing project: providing services to taxonomists for standard genome sequencing and annotation.</title>
        <authorList>
            <consortium name="The Broad Institute Genomics Platform"/>
            <consortium name="The Broad Institute Genome Sequencing Center for Infectious Disease"/>
            <person name="Wu L."/>
            <person name="Ma J."/>
        </authorList>
    </citation>
    <scope>NUCLEOTIDE SEQUENCE [LARGE SCALE GENOMIC DNA]</scope>
    <source>
        <strain evidence="3">CCUG 55854</strain>
    </source>
</reference>
<feature type="chain" id="PRO_5045811427" evidence="1">
    <location>
        <begin position="22"/>
        <end position="121"/>
    </location>
</feature>
<dbReference type="Proteomes" id="UP001597033">
    <property type="component" value="Unassembled WGS sequence"/>
</dbReference>
<dbReference type="EMBL" id="JBHTKN010000003">
    <property type="protein sequence ID" value="MFD1042054.1"/>
    <property type="molecule type" value="Genomic_DNA"/>
</dbReference>
<name>A0ABW3LY85_9GAMM</name>
<accession>A0ABW3LY85</accession>